<dbReference type="STRING" id="661478.OP10G_4713"/>
<dbReference type="AlphaFoldDB" id="A0A068NXE4"/>
<evidence type="ECO:0000313" key="2">
    <source>
        <dbReference type="Proteomes" id="UP000027982"/>
    </source>
</evidence>
<accession>A0A068NXE4</accession>
<organism evidence="1 2">
    <name type="scientific">Fimbriimonas ginsengisoli Gsoil 348</name>
    <dbReference type="NCBI Taxonomy" id="661478"/>
    <lineage>
        <taxon>Bacteria</taxon>
        <taxon>Bacillati</taxon>
        <taxon>Armatimonadota</taxon>
        <taxon>Fimbriimonadia</taxon>
        <taxon>Fimbriimonadales</taxon>
        <taxon>Fimbriimonadaceae</taxon>
        <taxon>Fimbriimonas</taxon>
    </lineage>
</organism>
<dbReference type="Proteomes" id="UP000027982">
    <property type="component" value="Chromosome"/>
</dbReference>
<name>A0A068NXE4_FIMGI</name>
<keyword evidence="2" id="KW-1185">Reference proteome</keyword>
<dbReference type="KEGG" id="fgi:OP10G_4713"/>
<gene>
    <name evidence="1" type="ORF">OP10G_4713</name>
</gene>
<evidence type="ECO:0000313" key="1">
    <source>
        <dbReference type="EMBL" id="AIE88081.1"/>
    </source>
</evidence>
<reference evidence="1 2" key="1">
    <citation type="journal article" date="2014" name="PLoS ONE">
        <title>The first complete genome sequence of the class fimbriimonadia in the phylum armatimonadetes.</title>
        <authorList>
            <person name="Hu Z.Y."/>
            <person name="Wang Y.Z."/>
            <person name="Im W.T."/>
            <person name="Wang S.Y."/>
            <person name="Zhao G.P."/>
            <person name="Zheng H.J."/>
            <person name="Quan Z.X."/>
        </authorList>
    </citation>
    <scope>NUCLEOTIDE SEQUENCE [LARGE SCALE GENOMIC DNA]</scope>
    <source>
        <strain evidence="1">Gsoil 348</strain>
    </source>
</reference>
<dbReference type="EMBL" id="CP007139">
    <property type="protein sequence ID" value="AIE88081.1"/>
    <property type="molecule type" value="Genomic_DNA"/>
</dbReference>
<protein>
    <submittedName>
        <fullName evidence="1">Uncharacterized protein</fullName>
    </submittedName>
</protein>
<proteinExistence type="predicted"/>
<sequence length="39" mass="4272">MFDFSTGARHLLKALGRVARRQSAFVEGPPNILRAGAIF</sequence>
<dbReference type="HOGENOM" id="CLU_3310131_0_0_0"/>